<evidence type="ECO:0000313" key="2">
    <source>
        <dbReference type="EMBL" id="MFC4336004.1"/>
    </source>
</evidence>
<organism evidence="2 3">
    <name type="scientific">Salininema proteolyticum</name>
    <dbReference type="NCBI Taxonomy" id="1607685"/>
    <lineage>
        <taxon>Bacteria</taxon>
        <taxon>Bacillati</taxon>
        <taxon>Actinomycetota</taxon>
        <taxon>Actinomycetes</taxon>
        <taxon>Glycomycetales</taxon>
        <taxon>Glycomycetaceae</taxon>
        <taxon>Salininema</taxon>
    </lineage>
</organism>
<name>A0ABV8TZW3_9ACTN</name>
<accession>A0ABV8TZW3</accession>
<evidence type="ECO:0000256" key="1">
    <source>
        <dbReference type="SAM" id="MobiDB-lite"/>
    </source>
</evidence>
<gene>
    <name evidence="2" type="ORF">ACFPET_12395</name>
</gene>
<dbReference type="EMBL" id="JBHSDK010000015">
    <property type="protein sequence ID" value="MFC4336004.1"/>
    <property type="molecule type" value="Genomic_DNA"/>
</dbReference>
<dbReference type="SUPFAM" id="SSF52540">
    <property type="entry name" value="P-loop containing nucleoside triphosphate hydrolases"/>
    <property type="match status" value="1"/>
</dbReference>
<feature type="region of interest" description="Disordered" evidence="1">
    <location>
        <begin position="187"/>
        <end position="217"/>
    </location>
</feature>
<evidence type="ECO:0000313" key="3">
    <source>
        <dbReference type="Proteomes" id="UP001595823"/>
    </source>
</evidence>
<keyword evidence="3" id="KW-1185">Reference proteome</keyword>
<reference evidence="3" key="1">
    <citation type="journal article" date="2019" name="Int. J. Syst. Evol. Microbiol.">
        <title>The Global Catalogue of Microorganisms (GCM) 10K type strain sequencing project: providing services to taxonomists for standard genome sequencing and annotation.</title>
        <authorList>
            <consortium name="The Broad Institute Genomics Platform"/>
            <consortium name="The Broad Institute Genome Sequencing Center for Infectious Disease"/>
            <person name="Wu L."/>
            <person name="Ma J."/>
        </authorList>
    </citation>
    <scope>NUCLEOTIDE SEQUENCE [LARGE SCALE GENOMIC DNA]</scope>
    <source>
        <strain evidence="3">IBRC-M 10908</strain>
    </source>
</reference>
<dbReference type="Proteomes" id="UP001595823">
    <property type="component" value="Unassembled WGS sequence"/>
</dbReference>
<proteinExistence type="predicted"/>
<protein>
    <submittedName>
        <fullName evidence="2">AAA family ATPase</fullName>
    </submittedName>
</protein>
<dbReference type="Gene3D" id="3.40.50.300">
    <property type="entry name" value="P-loop containing nucleotide triphosphate hydrolases"/>
    <property type="match status" value="1"/>
</dbReference>
<feature type="compositionally biased region" description="Basic and acidic residues" evidence="1">
    <location>
        <begin position="187"/>
        <end position="207"/>
    </location>
</feature>
<dbReference type="RefSeq" id="WP_380621412.1">
    <property type="nucleotide sequence ID" value="NZ_JBHSDK010000015.1"/>
</dbReference>
<sequence length="277" mass="30120">MHSAAQSLLAGAEAAPELPRVPHLRPLYDLGCTIPAGDPVMVCGRSGTMKSLFVMWLCHMLGLPTIYFSADMNPRTVGFRLAAMATGHTTKQVKAAFARKDGHGQYVEALASSPISWEYDSPITWAAIDQALDAHVEVWDAWPRILVIDNLMDVEGAAADYTAQMDAMQGITELTRDIGCTTIILHHASDKPQSKQDPWKPPARSEVKGGMSEKPGLSLSVALDPQTNEYRIAVTKNRHGPSDPSAQTWASLYVDPDTCRFYPSKPVPGSTASLGRY</sequence>
<dbReference type="Pfam" id="PF13481">
    <property type="entry name" value="AAA_25"/>
    <property type="match status" value="1"/>
</dbReference>
<comment type="caution">
    <text evidence="2">The sequence shown here is derived from an EMBL/GenBank/DDBJ whole genome shotgun (WGS) entry which is preliminary data.</text>
</comment>
<dbReference type="InterPro" id="IPR027417">
    <property type="entry name" value="P-loop_NTPase"/>
</dbReference>